<dbReference type="EC" id="2.7.7.87" evidence="9"/>
<dbReference type="AlphaFoldDB" id="A0A847SHA4"/>
<keyword evidence="4 9" id="KW-0819">tRNA processing</keyword>
<dbReference type="GO" id="GO:0000049">
    <property type="term" value="F:tRNA binding"/>
    <property type="evidence" value="ECO:0007669"/>
    <property type="project" value="TreeGrafter"/>
</dbReference>
<dbReference type="InterPro" id="IPR017945">
    <property type="entry name" value="DHBP_synth_RibB-like_a/b_dom"/>
</dbReference>
<keyword evidence="2 9" id="KW-0963">Cytoplasm</keyword>
<dbReference type="HAMAP" id="MF_01852">
    <property type="entry name" value="TsaC"/>
    <property type="match status" value="1"/>
</dbReference>
<keyword evidence="7 9" id="KW-0067">ATP-binding</keyword>
<keyword evidence="3 9" id="KW-0808">Transferase</keyword>
<accession>A0A847SHA4</accession>
<organism evidence="11 12">
    <name type="scientific">Leeia aquatica</name>
    <dbReference type="NCBI Taxonomy" id="2725557"/>
    <lineage>
        <taxon>Bacteria</taxon>
        <taxon>Pseudomonadati</taxon>
        <taxon>Pseudomonadota</taxon>
        <taxon>Betaproteobacteria</taxon>
        <taxon>Neisseriales</taxon>
        <taxon>Leeiaceae</taxon>
        <taxon>Leeia</taxon>
    </lineage>
</organism>
<dbReference type="Gene3D" id="3.90.870.10">
    <property type="entry name" value="DHBP synthase"/>
    <property type="match status" value="1"/>
</dbReference>
<dbReference type="GO" id="GO:0061710">
    <property type="term" value="F:L-threonylcarbamoyladenylate synthase"/>
    <property type="evidence" value="ECO:0007669"/>
    <property type="project" value="UniProtKB-EC"/>
</dbReference>
<gene>
    <name evidence="9" type="primary">tsaC</name>
    <name evidence="11" type="ORF">HF682_16430</name>
</gene>
<comment type="function">
    <text evidence="9">Required for the formation of a threonylcarbamoyl group on adenosine at position 37 (t(6)A37) in tRNAs that read codons beginning with adenine. Catalyzes the conversion of L-threonine, HCO(3)(-)/CO(2) and ATP to give threonylcarbamoyl-AMP (TC-AMP) as the acyladenylate intermediate, with the release of diphosphate.</text>
</comment>
<evidence type="ECO:0000256" key="2">
    <source>
        <dbReference type="ARBA" id="ARBA00022490"/>
    </source>
</evidence>
<evidence type="ECO:0000313" key="11">
    <source>
        <dbReference type="EMBL" id="NLR76756.1"/>
    </source>
</evidence>
<keyword evidence="6 9" id="KW-0547">Nucleotide-binding</keyword>
<dbReference type="InterPro" id="IPR050156">
    <property type="entry name" value="TC-AMP_synthase_SUA5"/>
</dbReference>
<comment type="similarity">
    <text evidence="9">Belongs to the SUA5 family. TsaC subfamily.</text>
</comment>
<keyword evidence="5 9" id="KW-0548">Nucleotidyltransferase</keyword>
<dbReference type="GO" id="GO:0005737">
    <property type="term" value="C:cytoplasm"/>
    <property type="evidence" value="ECO:0007669"/>
    <property type="project" value="UniProtKB-SubCell"/>
</dbReference>
<evidence type="ECO:0000313" key="12">
    <source>
        <dbReference type="Proteomes" id="UP000587991"/>
    </source>
</evidence>
<evidence type="ECO:0000256" key="1">
    <source>
        <dbReference type="ARBA" id="ARBA00004496"/>
    </source>
</evidence>
<comment type="caution">
    <text evidence="11">The sequence shown here is derived from an EMBL/GenBank/DDBJ whole genome shotgun (WGS) entry which is preliminary data.</text>
</comment>
<evidence type="ECO:0000256" key="7">
    <source>
        <dbReference type="ARBA" id="ARBA00022840"/>
    </source>
</evidence>
<dbReference type="GO" id="GO:0003725">
    <property type="term" value="F:double-stranded RNA binding"/>
    <property type="evidence" value="ECO:0007669"/>
    <property type="project" value="InterPro"/>
</dbReference>
<dbReference type="PANTHER" id="PTHR17490">
    <property type="entry name" value="SUA5"/>
    <property type="match status" value="1"/>
</dbReference>
<dbReference type="EMBL" id="JABAIM010000004">
    <property type="protein sequence ID" value="NLR76756.1"/>
    <property type="molecule type" value="Genomic_DNA"/>
</dbReference>
<evidence type="ECO:0000256" key="4">
    <source>
        <dbReference type="ARBA" id="ARBA00022694"/>
    </source>
</evidence>
<evidence type="ECO:0000256" key="5">
    <source>
        <dbReference type="ARBA" id="ARBA00022695"/>
    </source>
</evidence>
<evidence type="ECO:0000256" key="3">
    <source>
        <dbReference type="ARBA" id="ARBA00022679"/>
    </source>
</evidence>
<dbReference type="Proteomes" id="UP000587991">
    <property type="component" value="Unassembled WGS sequence"/>
</dbReference>
<keyword evidence="12" id="KW-1185">Reference proteome</keyword>
<dbReference type="InterPro" id="IPR023535">
    <property type="entry name" value="TC-AMP_synthase"/>
</dbReference>
<evidence type="ECO:0000259" key="10">
    <source>
        <dbReference type="PROSITE" id="PS51163"/>
    </source>
</evidence>
<dbReference type="Pfam" id="PF01300">
    <property type="entry name" value="Sua5_yciO_yrdC"/>
    <property type="match status" value="1"/>
</dbReference>
<dbReference type="InterPro" id="IPR006070">
    <property type="entry name" value="Sua5-like_dom"/>
</dbReference>
<dbReference type="GO" id="GO:0006450">
    <property type="term" value="P:regulation of translational fidelity"/>
    <property type="evidence" value="ECO:0007669"/>
    <property type="project" value="TreeGrafter"/>
</dbReference>
<comment type="catalytic activity">
    <reaction evidence="8 9">
        <text>L-threonine + hydrogencarbonate + ATP = L-threonylcarbamoyladenylate + diphosphate + H2O</text>
        <dbReference type="Rhea" id="RHEA:36407"/>
        <dbReference type="ChEBI" id="CHEBI:15377"/>
        <dbReference type="ChEBI" id="CHEBI:17544"/>
        <dbReference type="ChEBI" id="CHEBI:30616"/>
        <dbReference type="ChEBI" id="CHEBI:33019"/>
        <dbReference type="ChEBI" id="CHEBI:57926"/>
        <dbReference type="ChEBI" id="CHEBI:73682"/>
        <dbReference type="EC" id="2.7.7.87"/>
    </reaction>
</comment>
<proteinExistence type="inferred from homology"/>
<comment type="subcellular location">
    <subcellularLocation>
        <location evidence="1 9">Cytoplasm</location>
    </subcellularLocation>
</comment>
<evidence type="ECO:0000256" key="9">
    <source>
        <dbReference type="HAMAP-Rule" id="MF_01852"/>
    </source>
</evidence>
<name>A0A847SHA4_9NEIS</name>
<dbReference type="GO" id="GO:0002949">
    <property type="term" value="P:tRNA threonylcarbamoyladenosine modification"/>
    <property type="evidence" value="ECO:0007669"/>
    <property type="project" value="UniProtKB-UniRule"/>
</dbReference>
<feature type="domain" description="YrdC-like" evidence="10">
    <location>
        <begin position="2"/>
        <end position="181"/>
    </location>
</feature>
<dbReference type="SUPFAM" id="SSF55821">
    <property type="entry name" value="YrdC/RibB"/>
    <property type="match status" value="1"/>
</dbReference>
<protein>
    <recommendedName>
        <fullName evidence="9">Threonylcarbamoyl-AMP synthase</fullName>
        <shortName evidence="9">TC-AMP synthase</shortName>
        <ecNumber evidence="9">2.7.7.87</ecNumber>
    </recommendedName>
    <alternativeName>
        <fullName evidence="9">L-threonylcarbamoyladenylate synthase</fullName>
    </alternativeName>
    <alternativeName>
        <fullName evidence="9">t(6)A37 threonylcarbamoyladenosine biosynthesis protein TsaC</fullName>
    </alternativeName>
    <alternativeName>
        <fullName evidence="9">tRNA threonylcarbamoyladenosine biosynthesis protein TsaC</fullName>
    </alternativeName>
</protein>
<reference evidence="11 12" key="1">
    <citation type="submission" date="2020-04" db="EMBL/GenBank/DDBJ databases">
        <title>Draft genome of Leeia sp. IMCC25680.</title>
        <authorList>
            <person name="Song J."/>
            <person name="Cho J.-C."/>
        </authorList>
    </citation>
    <scope>NUCLEOTIDE SEQUENCE [LARGE SCALE GENOMIC DNA]</scope>
    <source>
        <strain evidence="11 12">IMCC25680</strain>
    </source>
</reference>
<sequence>MRRLGRASRGHIQRGGVIAYPTESCFGLGCDPLHPQGLQAILRLKGRPQRKGMIVVAASLDQVRPLLRPLSQADEARLMQYWPGPYTFLLPAARRVLPMLRGKHPTLAVRVTAHPATVALCRSLGPLVSTSANRSGKPSIRDARNCRRQFGTGVQVIPGRVGRARKPSTIIDFASGRILRG</sequence>
<evidence type="ECO:0000256" key="8">
    <source>
        <dbReference type="ARBA" id="ARBA00048366"/>
    </source>
</evidence>
<dbReference type="GO" id="GO:0005524">
    <property type="term" value="F:ATP binding"/>
    <property type="evidence" value="ECO:0007669"/>
    <property type="project" value="UniProtKB-UniRule"/>
</dbReference>
<dbReference type="PROSITE" id="PS51163">
    <property type="entry name" value="YRDC"/>
    <property type="match status" value="1"/>
</dbReference>
<dbReference type="PANTHER" id="PTHR17490:SF18">
    <property type="entry name" value="THREONYLCARBAMOYL-AMP SYNTHASE"/>
    <property type="match status" value="1"/>
</dbReference>
<evidence type="ECO:0000256" key="6">
    <source>
        <dbReference type="ARBA" id="ARBA00022741"/>
    </source>
</evidence>